<accession>A0AAD4YZT0</accession>
<dbReference type="PROSITE" id="PS50127">
    <property type="entry name" value="UBC_2"/>
    <property type="match status" value="1"/>
</dbReference>
<dbReference type="SUPFAM" id="SSF54495">
    <property type="entry name" value="UBC-like"/>
    <property type="match status" value="1"/>
</dbReference>
<dbReference type="EMBL" id="JAJFAZ020000005">
    <property type="protein sequence ID" value="KAI5327531.1"/>
    <property type="molecule type" value="Genomic_DNA"/>
</dbReference>
<feature type="compositionally biased region" description="Polar residues" evidence="1">
    <location>
        <begin position="240"/>
        <end position="256"/>
    </location>
</feature>
<feature type="region of interest" description="Disordered" evidence="1">
    <location>
        <begin position="179"/>
        <end position="204"/>
    </location>
</feature>
<feature type="region of interest" description="Disordered" evidence="1">
    <location>
        <begin position="237"/>
        <end position="256"/>
    </location>
</feature>
<evidence type="ECO:0000313" key="3">
    <source>
        <dbReference type="EMBL" id="KAI5327531.1"/>
    </source>
</evidence>
<comment type="caution">
    <text evidence="3">The sequence shown here is derived from an EMBL/GenBank/DDBJ whole genome shotgun (WGS) entry which is preliminary data.</text>
</comment>
<feature type="compositionally biased region" description="Basic and acidic residues" evidence="1">
    <location>
        <begin position="191"/>
        <end position="200"/>
    </location>
</feature>
<keyword evidence="4" id="KW-1185">Reference proteome</keyword>
<sequence>MESYRSMLPMKHKPYNPWKSMAARSIQQELEKMQSNPSDDFKCLALESNPRDLQFAIRGPNGTEFEGGIYHGRIKIPEEYPLKPPIITLLTENGRFKTQTEIDYFGYFSKWGPSKTVRDALLELIELLPTYPDGALGSVEYDKEERPVLAFKSRLAAPIYGTDERQKLINEIHEYMLSKTTPVPSNSGGDIRLRSQNDRDKRKRGKHIQFLIGNTINANNSKQVGIFDFENKFSKKAKQVVSSKETSSTSRGDSQE</sequence>
<dbReference type="InterPro" id="IPR016135">
    <property type="entry name" value="UBQ-conjugating_enzyme/RWD"/>
</dbReference>
<dbReference type="PANTHER" id="PTHR24067">
    <property type="entry name" value="UBIQUITIN-CONJUGATING ENZYME E2"/>
    <property type="match status" value="1"/>
</dbReference>
<feature type="domain" description="UBC core" evidence="2">
    <location>
        <begin position="21"/>
        <end position="164"/>
    </location>
</feature>
<dbReference type="Gene3D" id="3.10.110.10">
    <property type="entry name" value="Ubiquitin Conjugating Enzyme"/>
    <property type="match status" value="1"/>
</dbReference>
<name>A0AAD4YZT0_PRUDU</name>
<dbReference type="InterPro" id="IPR000608">
    <property type="entry name" value="UBC"/>
</dbReference>
<evidence type="ECO:0000313" key="4">
    <source>
        <dbReference type="Proteomes" id="UP001054821"/>
    </source>
</evidence>
<evidence type="ECO:0000259" key="2">
    <source>
        <dbReference type="PROSITE" id="PS50127"/>
    </source>
</evidence>
<dbReference type="AlphaFoldDB" id="A0AAD4YZT0"/>
<feature type="compositionally biased region" description="Polar residues" evidence="1">
    <location>
        <begin position="179"/>
        <end position="188"/>
    </location>
</feature>
<proteinExistence type="predicted"/>
<protein>
    <recommendedName>
        <fullName evidence="2">UBC core domain-containing protein</fullName>
    </recommendedName>
</protein>
<reference evidence="3 4" key="1">
    <citation type="journal article" date="2022" name="G3 (Bethesda)">
        <title>Whole-genome sequence and methylome profiling of the almond [Prunus dulcis (Mill.) D.A. Webb] cultivar 'Nonpareil'.</title>
        <authorList>
            <person name="D'Amico-Willman K.M."/>
            <person name="Ouma W.Z."/>
            <person name="Meulia T."/>
            <person name="Sideli G.M."/>
            <person name="Gradziel T.M."/>
            <person name="Fresnedo-Ramirez J."/>
        </authorList>
    </citation>
    <scope>NUCLEOTIDE SEQUENCE [LARGE SCALE GENOMIC DNA]</scope>
    <source>
        <strain evidence="3">Clone GOH B32 T37-40</strain>
    </source>
</reference>
<evidence type="ECO:0000256" key="1">
    <source>
        <dbReference type="SAM" id="MobiDB-lite"/>
    </source>
</evidence>
<dbReference type="Proteomes" id="UP001054821">
    <property type="component" value="Chromosome 5"/>
</dbReference>
<gene>
    <name evidence="3" type="ORF">L3X38_026927</name>
</gene>
<dbReference type="SMART" id="SM00212">
    <property type="entry name" value="UBCc"/>
    <property type="match status" value="1"/>
</dbReference>
<dbReference type="InterPro" id="IPR050113">
    <property type="entry name" value="Ub_conjugating_enzyme"/>
</dbReference>
<organism evidence="3 4">
    <name type="scientific">Prunus dulcis</name>
    <name type="common">Almond</name>
    <name type="synonym">Amygdalus dulcis</name>
    <dbReference type="NCBI Taxonomy" id="3755"/>
    <lineage>
        <taxon>Eukaryota</taxon>
        <taxon>Viridiplantae</taxon>
        <taxon>Streptophyta</taxon>
        <taxon>Embryophyta</taxon>
        <taxon>Tracheophyta</taxon>
        <taxon>Spermatophyta</taxon>
        <taxon>Magnoliopsida</taxon>
        <taxon>eudicotyledons</taxon>
        <taxon>Gunneridae</taxon>
        <taxon>Pentapetalae</taxon>
        <taxon>rosids</taxon>
        <taxon>fabids</taxon>
        <taxon>Rosales</taxon>
        <taxon>Rosaceae</taxon>
        <taxon>Amygdaloideae</taxon>
        <taxon>Amygdaleae</taxon>
        <taxon>Prunus</taxon>
    </lineage>
</organism>
<dbReference type="Pfam" id="PF00179">
    <property type="entry name" value="UQ_con"/>
    <property type="match status" value="1"/>
</dbReference>